<accession>A0A2H0W6S7</accession>
<dbReference type="Gene3D" id="3.90.76.10">
    <property type="entry name" value="Dipeptide-binding Protein, Domain 1"/>
    <property type="match status" value="1"/>
</dbReference>
<evidence type="ECO:0000256" key="3">
    <source>
        <dbReference type="ARBA" id="ARBA00022729"/>
    </source>
</evidence>
<proteinExistence type="inferred from homology"/>
<dbReference type="Gene3D" id="3.10.105.10">
    <property type="entry name" value="Dipeptide-binding Protein, Domain 3"/>
    <property type="match status" value="1"/>
</dbReference>
<dbReference type="InterPro" id="IPR000914">
    <property type="entry name" value="SBP_5_dom"/>
</dbReference>
<dbReference type="InterPro" id="IPR030678">
    <property type="entry name" value="Peptide/Ni-bd"/>
</dbReference>
<comment type="caution">
    <text evidence="6">The sequence shown here is derived from an EMBL/GenBank/DDBJ whole genome shotgun (WGS) entry which is preliminary data.</text>
</comment>
<keyword evidence="4" id="KW-1133">Transmembrane helix</keyword>
<evidence type="ECO:0000256" key="4">
    <source>
        <dbReference type="SAM" id="Phobius"/>
    </source>
</evidence>
<evidence type="ECO:0000256" key="1">
    <source>
        <dbReference type="ARBA" id="ARBA00005695"/>
    </source>
</evidence>
<dbReference type="Gene3D" id="3.40.190.10">
    <property type="entry name" value="Periplasmic binding protein-like II"/>
    <property type="match status" value="1"/>
</dbReference>
<dbReference type="AlphaFoldDB" id="A0A2H0W6S7"/>
<gene>
    <name evidence="6" type="ORF">COT80_01895</name>
</gene>
<dbReference type="GO" id="GO:1904680">
    <property type="term" value="F:peptide transmembrane transporter activity"/>
    <property type="evidence" value="ECO:0007669"/>
    <property type="project" value="TreeGrafter"/>
</dbReference>
<keyword evidence="2" id="KW-0813">Transport</keyword>
<dbReference type="InterPro" id="IPR039424">
    <property type="entry name" value="SBP_5"/>
</dbReference>
<protein>
    <recommendedName>
        <fullName evidence="5">Solute-binding protein family 5 domain-containing protein</fullName>
    </recommendedName>
</protein>
<dbReference type="PANTHER" id="PTHR30290">
    <property type="entry name" value="PERIPLASMIC BINDING COMPONENT OF ABC TRANSPORTER"/>
    <property type="match status" value="1"/>
</dbReference>
<dbReference type="Proteomes" id="UP000229056">
    <property type="component" value="Unassembled WGS sequence"/>
</dbReference>
<evidence type="ECO:0000313" key="7">
    <source>
        <dbReference type="Proteomes" id="UP000229056"/>
    </source>
</evidence>
<dbReference type="PIRSF" id="PIRSF002741">
    <property type="entry name" value="MppA"/>
    <property type="match status" value="1"/>
</dbReference>
<feature type="transmembrane region" description="Helical" evidence="4">
    <location>
        <begin position="65"/>
        <end position="87"/>
    </location>
</feature>
<evidence type="ECO:0000256" key="2">
    <source>
        <dbReference type="ARBA" id="ARBA00022448"/>
    </source>
</evidence>
<feature type="domain" description="Solute-binding protein family 5" evidence="5">
    <location>
        <begin position="139"/>
        <end position="511"/>
    </location>
</feature>
<dbReference type="GO" id="GO:0015833">
    <property type="term" value="P:peptide transport"/>
    <property type="evidence" value="ECO:0007669"/>
    <property type="project" value="TreeGrafter"/>
</dbReference>
<dbReference type="PANTHER" id="PTHR30290:SF9">
    <property type="entry name" value="OLIGOPEPTIDE-BINDING PROTEIN APPA"/>
    <property type="match status" value="1"/>
</dbReference>
<keyword evidence="3" id="KW-0732">Signal</keyword>
<reference evidence="7" key="1">
    <citation type="submission" date="2017-09" db="EMBL/GenBank/DDBJ databases">
        <title>Depth-based differentiation of microbial function through sediment-hosted aquifers and enrichment of novel symbionts in the deep terrestrial subsurface.</title>
        <authorList>
            <person name="Probst A.J."/>
            <person name="Ladd B."/>
            <person name="Jarett J.K."/>
            <person name="Geller-Mcgrath D.E."/>
            <person name="Sieber C.M.K."/>
            <person name="Emerson J.B."/>
            <person name="Anantharaman K."/>
            <person name="Thomas B.C."/>
            <person name="Malmstrom R."/>
            <person name="Stieglmeier M."/>
            <person name="Klingl A."/>
            <person name="Woyke T."/>
            <person name="Ryan C.M."/>
            <person name="Banfield J.F."/>
        </authorList>
    </citation>
    <scope>NUCLEOTIDE SEQUENCE [LARGE SCALE GENOMIC DNA]</scope>
</reference>
<name>A0A2H0W6S7_9BACT</name>
<comment type="similarity">
    <text evidence="1">Belongs to the bacterial solute-binding protein 5 family.</text>
</comment>
<evidence type="ECO:0000313" key="6">
    <source>
        <dbReference type="EMBL" id="PIS06301.1"/>
    </source>
</evidence>
<dbReference type="GO" id="GO:0042597">
    <property type="term" value="C:periplasmic space"/>
    <property type="evidence" value="ECO:0007669"/>
    <property type="project" value="UniProtKB-ARBA"/>
</dbReference>
<keyword evidence="4" id="KW-0812">Transmembrane</keyword>
<dbReference type="Pfam" id="PF00496">
    <property type="entry name" value="SBP_bac_5"/>
    <property type="match status" value="1"/>
</dbReference>
<dbReference type="GO" id="GO:0043190">
    <property type="term" value="C:ATP-binding cassette (ABC) transporter complex"/>
    <property type="evidence" value="ECO:0007669"/>
    <property type="project" value="InterPro"/>
</dbReference>
<dbReference type="EMBL" id="PEZY01000005">
    <property type="protein sequence ID" value="PIS06301.1"/>
    <property type="molecule type" value="Genomic_DNA"/>
</dbReference>
<keyword evidence="4" id="KW-0472">Membrane</keyword>
<dbReference type="SUPFAM" id="SSF53850">
    <property type="entry name" value="Periplasmic binding protein-like II"/>
    <property type="match status" value="1"/>
</dbReference>
<sequence>MEQLSSLKKKVTSYFSHQKKSLRKFQKQHHWDKHLVSVLNKSKFPTIRQLRYLPKVLTKQERQKISILSLIILFASIVFLVNGYLLATVSVPKAGGDYVEGLIGSPRFINPILAQTDVDKDLASLIFPGLLKYDQNRQLVTDLAESYEISEDQLTYTFHLRGDVSWHDGEKFAANDVIFTIASIQDPEFNSPLARSFIGIIAEKIDDNTVKFVLKEPFAPFLSLLTVGILPEHLWYVIPPANATLTELNRAPIGAGAWKFDKFSKDRVGVIKSYSLIKNNSYYGNKPYLNNIIFKFYADFNSAVDALKSKDVQGIAYLPKEFRTDLKKYKNLNYNNLDQPQYTALFFNQNNNEFLKADYIRQVIALAIDKRTIVKDIFNSEGRIADVPSLPGIVVNSDIKKYDYDPEAAAELLEKNGWELTSTTTADGITKQVRQKKNWYLQLKLTTVDQPVNVQTAELIKSSLDQIGFDVQLDIVDKSKILQDVIRNRNYESLLFSENLGTDPDPFPFWHSSQNEYPGLNLAIFTNKAVDKLLEDARRINNWDERKDKYLEFQKIIAEELPAVSLFNATYTYPQDKSVKGFNLYSIAVPADRFSNLHEWFVKTKRIWK</sequence>
<organism evidence="6 7">
    <name type="scientific">Candidatus Buchananbacteria bacterium CG10_big_fil_rev_8_21_14_0_10_33_19</name>
    <dbReference type="NCBI Taxonomy" id="1974525"/>
    <lineage>
        <taxon>Bacteria</taxon>
        <taxon>Candidatus Buchananiibacteriota</taxon>
    </lineage>
</organism>
<evidence type="ECO:0000259" key="5">
    <source>
        <dbReference type="Pfam" id="PF00496"/>
    </source>
</evidence>